<feature type="transmembrane region" description="Helical" evidence="11">
    <location>
        <begin position="38"/>
        <end position="66"/>
    </location>
</feature>
<feature type="transmembrane region" description="Helical" evidence="11">
    <location>
        <begin position="6"/>
        <end position="26"/>
    </location>
</feature>
<dbReference type="GO" id="GO:0071617">
    <property type="term" value="F:lysophospholipid acyltransferase activity"/>
    <property type="evidence" value="ECO:0007669"/>
    <property type="project" value="TreeGrafter"/>
</dbReference>
<evidence type="ECO:0000256" key="5">
    <source>
        <dbReference type="ARBA" id="ARBA00022692"/>
    </source>
</evidence>
<feature type="transmembrane region" description="Helical" evidence="11">
    <location>
        <begin position="198"/>
        <end position="218"/>
    </location>
</feature>
<dbReference type="PANTHER" id="PTHR13906">
    <property type="entry name" value="PORCUPINE"/>
    <property type="match status" value="1"/>
</dbReference>
<evidence type="ECO:0000256" key="10">
    <source>
        <dbReference type="ARBA" id="ARBA00093678"/>
    </source>
</evidence>
<keyword evidence="6 11" id="KW-1133">Transmembrane helix</keyword>
<evidence type="ECO:0000256" key="2">
    <source>
        <dbReference type="ARBA" id="ARBA00005074"/>
    </source>
</evidence>
<gene>
    <name evidence="12" type="ORF">J437_LFUL005060</name>
</gene>
<keyword evidence="13" id="KW-1185">Reference proteome</keyword>
<dbReference type="GO" id="GO:0044233">
    <property type="term" value="C:mitochondria-associated endoplasmic reticulum membrane contact site"/>
    <property type="evidence" value="ECO:0007669"/>
    <property type="project" value="TreeGrafter"/>
</dbReference>
<comment type="subcellular location">
    <subcellularLocation>
        <location evidence="1">Membrane</location>
        <topology evidence="1">Multi-pass membrane protein</topology>
    </subcellularLocation>
</comment>
<comment type="similarity">
    <text evidence="3">Belongs to the membrane-bound acyltransferase family.</text>
</comment>
<keyword evidence="7 11" id="KW-0472">Membrane</keyword>
<dbReference type="AlphaFoldDB" id="A0A8K0KRD8"/>
<name>A0A8K0KRD8_LADFU</name>
<feature type="transmembrane region" description="Helical" evidence="11">
    <location>
        <begin position="72"/>
        <end position="89"/>
    </location>
</feature>
<accession>A0A8K0KRD8</accession>
<dbReference type="Proteomes" id="UP000792457">
    <property type="component" value="Unassembled WGS sequence"/>
</dbReference>
<sequence>MDTDDAVYLGLLFVSIGFGHIFRLIIDEPEHKKWVSTIFGLALIHAVSGNHILHPLTCVVINFLIIKCVHNKYCHIVSFVVSFLYLLFFRTTEYFGIEYPPAHTNAVQMMLTLKVLVGLAFDLHDAAEALEKNKEDENIHECMKRPISFLDFFHYSFCYVGCLTGPFYRYRTYWDMIYSPFSKYAPCFDATFQRIKYVPLYAALYLITTHFFPLKYAYTDEFYEERSMLYRTFFLTPCLFIFRLRIYIGFVLAECVCTMAGLGAYPKVSEPRSGMGPVKYEIVDKIKCDPERLKTEKYDFEAIHNIDPYGCEFVRTFRVAMKCWNMTVQYWLAVYVYKRVTIRPLRNIKRTVIDCIFHFFRVQAFSYMGIAFLLLRIDTTLHYWKSIYFIGNVVTAIFYVVGIIILKRRKRLEKLAKKE</sequence>
<evidence type="ECO:0000313" key="12">
    <source>
        <dbReference type="EMBL" id="KAG8239003.1"/>
    </source>
</evidence>
<reference evidence="12" key="1">
    <citation type="submission" date="2013-04" db="EMBL/GenBank/DDBJ databases">
        <authorList>
            <person name="Qu J."/>
            <person name="Murali S.C."/>
            <person name="Bandaranaike D."/>
            <person name="Bellair M."/>
            <person name="Blankenburg K."/>
            <person name="Chao H."/>
            <person name="Dinh H."/>
            <person name="Doddapaneni H."/>
            <person name="Downs B."/>
            <person name="Dugan-Rocha S."/>
            <person name="Elkadiri S."/>
            <person name="Gnanaolivu R.D."/>
            <person name="Hernandez B."/>
            <person name="Javaid M."/>
            <person name="Jayaseelan J.C."/>
            <person name="Lee S."/>
            <person name="Li M."/>
            <person name="Ming W."/>
            <person name="Munidasa M."/>
            <person name="Muniz J."/>
            <person name="Nguyen L."/>
            <person name="Ongeri F."/>
            <person name="Osuji N."/>
            <person name="Pu L.-L."/>
            <person name="Puazo M."/>
            <person name="Qu C."/>
            <person name="Quiroz J."/>
            <person name="Raj R."/>
            <person name="Weissenberger G."/>
            <person name="Xin Y."/>
            <person name="Zou X."/>
            <person name="Han Y."/>
            <person name="Richards S."/>
            <person name="Worley K."/>
            <person name="Muzny D."/>
            <person name="Gibbs R."/>
        </authorList>
    </citation>
    <scope>NUCLEOTIDE SEQUENCE</scope>
    <source>
        <strain evidence="12">Sampled in the wild</strain>
    </source>
</reference>
<evidence type="ECO:0000256" key="7">
    <source>
        <dbReference type="ARBA" id="ARBA00023136"/>
    </source>
</evidence>
<comment type="caution">
    <text evidence="12">The sequence shown here is derived from an EMBL/GenBank/DDBJ whole genome shotgun (WGS) entry which is preliminary data.</text>
</comment>
<evidence type="ECO:0000256" key="1">
    <source>
        <dbReference type="ARBA" id="ARBA00004141"/>
    </source>
</evidence>
<comment type="pathway">
    <text evidence="9">Phospholipid metabolism.</text>
</comment>
<dbReference type="GO" id="GO:0030258">
    <property type="term" value="P:lipid modification"/>
    <property type="evidence" value="ECO:0007669"/>
    <property type="project" value="TreeGrafter"/>
</dbReference>
<evidence type="ECO:0000256" key="3">
    <source>
        <dbReference type="ARBA" id="ARBA00010323"/>
    </source>
</evidence>
<dbReference type="GO" id="GO:0016020">
    <property type="term" value="C:membrane"/>
    <property type="evidence" value="ECO:0007669"/>
    <property type="project" value="UniProtKB-SubCell"/>
</dbReference>
<reference evidence="12" key="2">
    <citation type="submission" date="2017-10" db="EMBL/GenBank/DDBJ databases">
        <title>Ladona fulva Genome sequencing and assembly.</title>
        <authorList>
            <person name="Murali S."/>
            <person name="Richards S."/>
            <person name="Bandaranaike D."/>
            <person name="Bellair M."/>
            <person name="Blankenburg K."/>
            <person name="Chao H."/>
            <person name="Dinh H."/>
            <person name="Doddapaneni H."/>
            <person name="Dugan-Rocha S."/>
            <person name="Elkadiri S."/>
            <person name="Gnanaolivu R."/>
            <person name="Hernandez B."/>
            <person name="Skinner E."/>
            <person name="Javaid M."/>
            <person name="Lee S."/>
            <person name="Li M."/>
            <person name="Ming W."/>
            <person name="Munidasa M."/>
            <person name="Muniz J."/>
            <person name="Nguyen L."/>
            <person name="Hughes D."/>
            <person name="Osuji N."/>
            <person name="Pu L.-L."/>
            <person name="Puazo M."/>
            <person name="Qu C."/>
            <person name="Quiroz J."/>
            <person name="Raj R."/>
            <person name="Weissenberger G."/>
            <person name="Xin Y."/>
            <person name="Zou X."/>
            <person name="Han Y."/>
            <person name="Worley K."/>
            <person name="Muzny D."/>
            <person name="Gibbs R."/>
        </authorList>
    </citation>
    <scope>NUCLEOTIDE SEQUENCE</scope>
    <source>
        <strain evidence="12">Sampled in the wild</strain>
    </source>
</reference>
<evidence type="ECO:0000313" key="13">
    <source>
        <dbReference type="Proteomes" id="UP000792457"/>
    </source>
</evidence>
<keyword evidence="5 11" id="KW-0812">Transmembrane</keyword>
<evidence type="ECO:0000256" key="9">
    <source>
        <dbReference type="ARBA" id="ARBA00025707"/>
    </source>
</evidence>
<feature type="transmembrane region" description="Helical" evidence="11">
    <location>
        <begin position="352"/>
        <end position="375"/>
    </location>
</feature>
<dbReference type="GO" id="GO:0006661">
    <property type="term" value="P:phosphatidylinositol biosynthetic process"/>
    <property type="evidence" value="ECO:0007669"/>
    <property type="project" value="TreeGrafter"/>
</dbReference>
<keyword evidence="8" id="KW-0012">Acyltransferase</keyword>
<feature type="transmembrane region" description="Helical" evidence="11">
    <location>
        <begin position="387"/>
        <end position="406"/>
    </location>
</feature>
<evidence type="ECO:0000256" key="8">
    <source>
        <dbReference type="ARBA" id="ARBA00023315"/>
    </source>
</evidence>
<evidence type="ECO:0000256" key="4">
    <source>
        <dbReference type="ARBA" id="ARBA00022679"/>
    </source>
</evidence>
<dbReference type="OrthoDB" id="7663182at2759"/>
<keyword evidence="4" id="KW-0808">Transferase</keyword>
<proteinExistence type="inferred from homology"/>
<dbReference type="PANTHER" id="PTHR13906:SF16">
    <property type="entry name" value="LYSOPHOSPHOLIPID ACYLTRANSFERASE 7"/>
    <property type="match status" value="1"/>
</dbReference>
<protein>
    <recommendedName>
        <fullName evidence="10">Lysophospholipid acyltransferase 7</fullName>
    </recommendedName>
</protein>
<evidence type="ECO:0000256" key="11">
    <source>
        <dbReference type="SAM" id="Phobius"/>
    </source>
</evidence>
<evidence type="ECO:0000256" key="6">
    <source>
        <dbReference type="ARBA" id="ARBA00022989"/>
    </source>
</evidence>
<dbReference type="EMBL" id="KZ309484">
    <property type="protein sequence ID" value="KAG8239003.1"/>
    <property type="molecule type" value="Genomic_DNA"/>
</dbReference>
<comment type="pathway">
    <text evidence="2">Lipid metabolism; phospholipid metabolism.</text>
</comment>
<organism evidence="12 13">
    <name type="scientific">Ladona fulva</name>
    <name type="common">Scarce chaser dragonfly</name>
    <name type="synonym">Libellula fulva</name>
    <dbReference type="NCBI Taxonomy" id="123851"/>
    <lineage>
        <taxon>Eukaryota</taxon>
        <taxon>Metazoa</taxon>
        <taxon>Ecdysozoa</taxon>
        <taxon>Arthropoda</taxon>
        <taxon>Hexapoda</taxon>
        <taxon>Insecta</taxon>
        <taxon>Pterygota</taxon>
        <taxon>Palaeoptera</taxon>
        <taxon>Odonata</taxon>
        <taxon>Epiprocta</taxon>
        <taxon>Anisoptera</taxon>
        <taxon>Libelluloidea</taxon>
        <taxon>Libellulidae</taxon>
        <taxon>Ladona</taxon>
    </lineage>
</organism>
<dbReference type="InterPro" id="IPR004299">
    <property type="entry name" value="MBOAT_fam"/>
</dbReference>
<dbReference type="Pfam" id="PF03062">
    <property type="entry name" value="MBOAT"/>
    <property type="match status" value="1"/>
</dbReference>
<dbReference type="InterPro" id="IPR049941">
    <property type="entry name" value="LPLAT_7/PORCN-like"/>
</dbReference>